<keyword evidence="2" id="KW-1185">Reference proteome</keyword>
<dbReference type="Proteomes" id="UP001243375">
    <property type="component" value="Unassembled WGS sequence"/>
</dbReference>
<sequence length="1059" mass="118607">MFTFGHAIGVDQNEWDIESLEQDLDSPAEDEVVPALIVKLLYALTYDRKINIDNFEIKLRNQYVLRDPRRNPFGKEEELSRRWNQLGLSEKRIEPCGWDKSGNTYWLFDDNRLWVQKAPSAPPKPIKPIKEAPVKKPSIKTQKKAARGKRQAKPVKGDEDDMNDQVASHGLARSRGKATSSKLVDEIEMEDSDELLPGTRSLRKRARTSAAGTTTTRSGRVSKKNGQTAELSSPIPKRAKLSYLDDVDSPVLAHGRSTRASRRSGIVGDQWEPIPDEWLQSEAAAAAKGRGRRGEKGSRRVVNDGDDDSELSELSDVSMDPPSKERRDESDSDLTSVASSVLSVLSEPEDWPTKKDAPKEVTVYRNEGKPQDDQRDNVDDNVVVALQTPVNGETPLTTGSTPVTDRHSPMQVDEPMAEVDSMHHSIDTLPERQEDQQVKLSADDAQASLRELDIMSITFPDPNSTAEPKTKDATHIPSAAIANTETLEQEVIPQSEKVSDEAVLAQEEPAPTPDARVDVEPKAEGTSLNKVASPPIDQNGESSESKTVLQELAQEIEEAQEEEEYHDPKDEVMAIIRKAREVDPLEWKLVCSSRFEWEMFPKQFEQSKNPDEKAFYKHLVNNVLPGVQLAYRDKEIRWAKEEAVRNRKRSSRLVVKELERDAQRKAEESSRLLEERMQRVRDEEARVQAEDADRINKEKEREDRLREREERIREREERVRYRELEDIMAKERAERDREVRVQRRELGVNGSVSRQGSQRLSGPPSKAQRASDTQDQASSETWEVACEICHRQGWNIDEDRPIVACERCERWQHIDCHNRFDRKHGRPVRQWASIDFYCSDCSRKLAEERNSKQDHFIAHNEGSGPMDAPLGHITLKAQPPDNTNLASSPIHKSPRITIPAYAHGKSPVLMKAQPQLLSTTGTGNDALAQAHQLLQMPLMPTSAPHAASANVTSEPVNGNSSTLVYDSTPAIVVPISADKAPSFDLSTQSMHLGQSPAVSSTTILNQAAVEQQSQNTPYIVHGFETRQGPTYSVTGTAKTAAEEASLTVEAGDSSDLPLA</sequence>
<comment type="caution">
    <text evidence="1">The sequence shown here is derived from an EMBL/GenBank/DDBJ whole genome shotgun (WGS) entry which is preliminary data.</text>
</comment>
<evidence type="ECO:0000313" key="1">
    <source>
        <dbReference type="EMBL" id="KAJ9125086.1"/>
    </source>
</evidence>
<evidence type="ECO:0000313" key="2">
    <source>
        <dbReference type="Proteomes" id="UP001243375"/>
    </source>
</evidence>
<name>A0ACC2XNZ8_9TREE</name>
<protein>
    <submittedName>
        <fullName evidence="1">Uncharacterized protein</fullName>
    </submittedName>
</protein>
<gene>
    <name evidence="1" type="ORF">QFC22_000039</name>
</gene>
<dbReference type="EMBL" id="JASBWU010000001">
    <property type="protein sequence ID" value="KAJ9125086.1"/>
    <property type="molecule type" value="Genomic_DNA"/>
</dbReference>
<organism evidence="1 2">
    <name type="scientific">Naganishia vaughanmartiniae</name>
    <dbReference type="NCBI Taxonomy" id="1424756"/>
    <lineage>
        <taxon>Eukaryota</taxon>
        <taxon>Fungi</taxon>
        <taxon>Dikarya</taxon>
        <taxon>Basidiomycota</taxon>
        <taxon>Agaricomycotina</taxon>
        <taxon>Tremellomycetes</taxon>
        <taxon>Filobasidiales</taxon>
        <taxon>Filobasidiaceae</taxon>
        <taxon>Naganishia</taxon>
    </lineage>
</organism>
<accession>A0ACC2XNZ8</accession>
<proteinExistence type="predicted"/>
<reference evidence="1" key="1">
    <citation type="submission" date="2023-04" db="EMBL/GenBank/DDBJ databases">
        <title>Draft Genome sequencing of Naganishia species isolated from polar environments using Oxford Nanopore Technology.</title>
        <authorList>
            <person name="Leo P."/>
            <person name="Venkateswaran K."/>
        </authorList>
    </citation>
    <scope>NUCLEOTIDE SEQUENCE</scope>
    <source>
        <strain evidence="1">MNA-CCFEE 5425</strain>
    </source>
</reference>